<reference evidence="3 4" key="1">
    <citation type="journal article" date="2017" name="Int. J. Syst. Evol. Microbiol.">
        <title>Aquarickettsiella crustaci n. gen. n. sp. (Gammaproteobacteria: Legionellales: Coxiellaceae); a bacterial pathogen of the freshwater crustacean: Gammarus fossarum (Malacostraca: Amphipoda).</title>
        <authorList>
            <person name="Bojko J."/>
            <person name="Dunn A.M."/>
            <person name="Stebbing P.D."/>
            <person name="Van Aerle R."/>
            <person name="Bacela-Spychalska K."/>
            <person name="Bean T.P."/>
            <person name="Stentiford G.D."/>
        </authorList>
    </citation>
    <scope>NUCLEOTIDE SEQUENCE [LARGE SCALE GENOMIC DNA]</scope>
    <source>
        <strain evidence="3">RA15029</strain>
    </source>
</reference>
<keyword evidence="4" id="KW-1185">Reference proteome</keyword>
<dbReference type="Proteomes" id="UP000226429">
    <property type="component" value="Unassembled WGS sequence"/>
</dbReference>
<dbReference type="AlphaFoldDB" id="A0A370CIC6"/>
<feature type="signal peptide" evidence="2">
    <location>
        <begin position="1"/>
        <end position="24"/>
    </location>
</feature>
<feature type="compositionally biased region" description="Polar residues" evidence="1">
    <location>
        <begin position="69"/>
        <end position="90"/>
    </location>
</feature>
<feature type="region of interest" description="Disordered" evidence="1">
    <location>
        <begin position="46"/>
        <end position="177"/>
    </location>
</feature>
<evidence type="ECO:0000256" key="2">
    <source>
        <dbReference type="SAM" id="SignalP"/>
    </source>
</evidence>
<feature type="chain" id="PRO_5016736297" evidence="2">
    <location>
        <begin position="25"/>
        <end position="177"/>
    </location>
</feature>
<comment type="caution">
    <text evidence="3">The sequence shown here is derived from an EMBL/GenBank/DDBJ whole genome shotgun (WGS) entry which is preliminary data.</text>
</comment>
<feature type="compositionally biased region" description="Polar residues" evidence="1">
    <location>
        <begin position="106"/>
        <end position="115"/>
    </location>
</feature>
<feature type="compositionally biased region" description="Basic and acidic residues" evidence="1">
    <location>
        <begin position="59"/>
        <end position="68"/>
    </location>
</feature>
<accession>A0A370CIC6</accession>
<gene>
    <name evidence="3" type="ORF">CFE62_003010</name>
</gene>
<name>A0A370CIC6_9COXI</name>
<evidence type="ECO:0000313" key="3">
    <source>
        <dbReference type="EMBL" id="RDH40608.1"/>
    </source>
</evidence>
<reference evidence="3 4" key="2">
    <citation type="journal article" date="2018" name="J. Invertebr. Pathol.">
        <title>'Candidatus Aquirickettsiella gammari' (Gammaproteobacteria: Legionellales: Coxiellaceae): A bacterial pathogen of the freshwater crustacean Gammarus fossarum (Malacostraca: Amphipoda).</title>
        <authorList>
            <person name="Bojko J."/>
            <person name="Dunn A.M."/>
            <person name="Stebbing P.D."/>
            <person name="van Aerle R."/>
            <person name="Bacela-Spychalska K."/>
            <person name="Bean T.P."/>
            <person name="Urrutia A."/>
            <person name="Stentiford G.D."/>
        </authorList>
    </citation>
    <scope>NUCLEOTIDE SEQUENCE [LARGE SCALE GENOMIC DNA]</scope>
    <source>
        <strain evidence="3">RA15029</strain>
    </source>
</reference>
<organism evidence="3 4">
    <name type="scientific">Candidatus Aquirickettsiella gammari</name>
    <dbReference type="NCBI Taxonomy" id="2016198"/>
    <lineage>
        <taxon>Bacteria</taxon>
        <taxon>Pseudomonadati</taxon>
        <taxon>Pseudomonadota</taxon>
        <taxon>Gammaproteobacteria</taxon>
        <taxon>Legionellales</taxon>
        <taxon>Coxiellaceae</taxon>
        <taxon>Candidatus Aquirickettsiella</taxon>
    </lineage>
</organism>
<dbReference type="EMBL" id="NMOS02000006">
    <property type="protein sequence ID" value="RDH40608.1"/>
    <property type="molecule type" value="Genomic_DNA"/>
</dbReference>
<sequence>MLKTPLLKLSLFFLSVSFMSLLHATPDTTKNDPLQLYRDEIKQAESNASQAVLDQLKSSVDDHADNNADTRPSANNSQSATPLYPQSNNDKAFVPSPNDELKDNTAKPSSSSTKANPWLKPNPWGEVKKNPWANVPIPGPSPSSPPTASNHSSIPAPPNIFAPPQQPRYKAPSNAKL</sequence>
<evidence type="ECO:0000313" key="4">
    <source>
        <dbReference type="Proteomes" id="UP000226429"/>
    </source>
</evidence>
<evidence type="ECO:0000256" key="1">
    <source>
        <dbReference type="SAM" id="MobiDB-lite"/>
    </source>
</evidence>
<protein>
    <submittedName>
        <fullName evidence="3">Uncharacterized protein</fullName>
    </submittedName>
</protein>
<keyword evidence="2" id="KW-0732">Signal</keyword>
<feature type="compositionally biased region" description="Polar residues" evidence="1">
    <location>
        <begin position="46"/>
        <end position="58"/>
    </location>
</feature>
<proteinExistence type="predicted"/>
<feature type="compositionally biased region" description="Pro residues" evidence="1">
    <location>
        <begin position="155"/>
        <end position="166"/>
    </location>
</feature>